<evidence type="ECO:0000313" key="1">
    <source>
        <dbReference type="EMBL" id="MBC8581392.1"/>
    </source>
</evidence>
<gene>
    <name evidence="1" type="ORF">H8718_18035</name>
</gene>
<evidence type="ECO:0000313" key="2">
    <source>
        <dbReference type="Proteomes" id="UP000655830"/>
    </source>
</evidence>
<reference evidence="1" key="1">
    <citation type="submission" date="2020-08" db="EMBL/GenBank/DDBJ databases">
        <title>Genome public.</title>
        <authorList>
            <person name="Liu C."/>
            <person name="Sun Q."/>
        </authorList>
    </citation>
    <scope>NUCLEOTIDE SEQUENCE</scope>
    <source>
        <strain evidence="1">NSJ-12</strain>
    </source>
</reference>
<proteinExistence type="predicted"/>
<sequence>MKKKAIFLTLLLSMVTIFIVYCIIYQRSQDREFIISDSTATFLEQNDFIQIKSDFITDLPGVEEGYIIFIEKSEGLLLVFNQQINEKNIESFINEYSEIKKPFYVIVDNKFVIVVDENNSEAIEILNNL</sequence>
<comment type="caution">
    <text evidence="1">The sequence shown here is derived from an EMBL/GenBank/DDBJ whole genome shotgun (WGS) entry which is preliminary data.</text>
</comment>
<dbReference type="AlphaFoldDB" id="A0A926IF59"/>
<keyword evidence="2" id="KW-1185">Reference proteome</keyword>
<dbReference type="Proteomes" id="UP000655830">
    <property type="component" value="Unassembled WGS sequence"/>
</dbReference>
<organism evidence="1 2">
    <name type="scientific">Zhenhengia yiwuensis</name>
    <dbReference type="NCBI Taxonomy" id="2763666"/>
    <lineage>
        <taxon>Bacteria</taxon>
        <taxon>Bacillati</taxon>
        <taxon>Bacillota</taxon>
        <taxon>Clostridia</taxon>
        <taxon>Lachnospirales</taxon>
        <taxon>Lachnospiraceae</taxon>
        <taxon>Zhenhengia</taxon>
    </lineage>
</organism>
<dbReference type="EMBL" id="JACRSY010000049">
    <property type="protein sequence ID" value="MBC8581392.1"/>
    <property type="molecule type" value="Genomic_DNA"/>
</dbReference>
<accession>A0A926IF59</accession>
<dbReference type="RefSeq" id="WP_249334294.1">
    <property type="nucleotide sequence ID" value="NZ_JACRSY010000049.1"/>
</dbReference>
<name>A0A926IF59_9FIRM</name>
<protein>
    <submittedName>
        <fullName evidence="1">Uncharacterized protein</fullName>
    </submittedName>
</protein>